<evidence type="ECO:0000259" key="1">
    <source>
        <dbReference type="Pfam" id="PF09346"/>
    </source>
</evidence>
<protein>
    <submittedName>
        <fullName evidence="2">SMI1/KNR4 family protein</fullName>
    </submittedName>
</protein>
<evidence type="ECO:0000313" key="3">
    <source>
        <dbReference type="Proteomes" id="UP001342826"/>
    </source>
</evidence>
<evidence type="ECO:0000313" key="2">
    <source>
        <dbReference type="EMBL" id="MED4402569.1"/>
    </source>
</evidence>
<feature type="domain" description="Knr4/Smi1-like" evidence="1">
    <location>
        <begin position="27"/>
        <end position="80"/>
    </location>
</feature>
<dbReference type="Proteomes" id="UP001342826">
    <property type="component" value="Unassembled WGS sequence"/>
</dbReference>
<dbReference type="InterPro" id="IPR018958">
    <property type="entry name" value="Knr4/Smi1-like_dom"/>
</dbReference>
<comment type="caution">
    <text evidence="2">The sequence shown here is derived from an EMBL/GenBank/DDBJ whole genome shotgun (WGS) entry which is preliminary data.</text>
</comment>
<gene>
    <name evidence="2" type="ORF">P9271_14725</name>
</gene>
<dbReference type="EMBL" id="JARTFS010000012">
    <property type="protein sequence ID" value="MED4402569.1"/>
    <property type="molecule type" value="Genomic_DNA"/>
</dbReference>
<dbReference type="InterPro" id="IPR037883">
    <property type="entry name" value="Knr4/Smi1-like_sf"/>
</dbReference>
<dbReference type="Pfam" id="PF09346">
    <property type="entry name" value="SMI1_KNR4"/>
    <property type="match status" value="1"/>
</dbReference>
<name>A0ABU6NZM2_9BACI</name>
<organism evidence="2 3">
    <name type="scientific">Metabacillus fastidiosus</name>
    <dbReference type="NCBI Taxonomy" id="1458"/>
    <lineage>
        <taxon>Bacteria</taxon>
        <taxon>Bacillati</taxon>
        <taxon>Bacillota</taxon>
        <taxon>Bacilli</taxon>
        <taxon>Bacillales</taxon>
        <taxon>Bacillaceae</taxon>
        <taxon>Metabacillus</taxon>
    </lineage>
</organism>
<keyword evidence="3" id="KW-1185">Reference proteome</keyword>
<dbReference type="GeneID" id="301140492"/>
<dbReference type="RefSeq" id="WP_066227450.1">
    <property type="nucleotide sequence ID" value="NZ_JARTFQ010000005.1"/>
</dbReference>
<accession>A0ABU6NZM2</accession>
<reference evidence="2 3" key="1">
    <citation type="submission" date="2023-03" db="EMBL/GenBank/DDBJ databases">
        <title>Bacillus Genome Sequencing.</title>
        <authorList>
            <person name="Dunlap C."/>
        </authorList>
    </citation>
    <scope>NUCLEOTIDE SEQUENCE [LARGE SCALE GENOMIC DNA]</scope>
    <source>
        <strain evidence="2 3">NRS-1717</strain>
    </source>
</reference>
<proteinExistence type="predicted"/>
<sequence length="88" mass="10738">MNKKKRGNYSEELYSNKFENTKEILVDEDISDIEREYQFTFSQDIRDYYLTYNGGKPERYVLIDKDEDEYVVQRFIPIKHKNKIAEEI</sequence>
<dbReference type="SUPFAM" id="SSF160631">
    <property type="entry name" value="SMI1/KNR4-like"/>
    <property type="match status" value="1"/>
</dbReference>